<reference evidence="3" key="1">
    <citation type="submission" date="2016-04" db="UniProtKB">
        <authorList>
            <consortium name="WormBaseParasite"/>
        </authorList>
    </citation>
    <scope>IDENTIFICATION</scope>
</reference>
<organism evidence="3">
    <name type="scientific">Mesocestoides corti</name>
    <name type="common">Flatworm</name>
    <dbReference type="NCBI Taxonomy" id="53468"/>
    <lineage>
        <taxon>Eukaryota</taxon>
        <taxon>Metazoa</taxon>
        <taxon>Spiralia</taxon>
        <taxon>Lophotrochozoa</taxon>
        <taxon>Platyhelminthes</taxon>
        <taxon>Cestoda</taxon>
        <taxon>Eucestoda</taxon>
        <taxon>Cyclophyllidea</taxon>
        <taxon>Mesocestoididae</taxon>
        <taxon>Mesocestoides</taxon>
    </lineage>
</organism>
<proteinExistence type="predicted"/>
<name>A0A158QW90_MESCO</name>
<evidence type="ECO:0000313" key="2">
    <source>
        <dbReference type="Proteomes" id="UP000267029"/>
    </source>
</evidence>
<dbReference type="Proteomes" id="UP000267029">
    <property type="component" value="Unassembled WGS sequence"/>
</dbReference>
<keyword evidence="2" id="KW-1185">Reference proteome</keyword>
<evidence type="ECO:0000313" key="1">
    <source>
        <dbReference type="EMBL" id="VDD83536.1"/>
    </source>
</evidence>
<protein>
    <submittedName>
        <fullName evidence="1 3">Uncharacterized protein</fullName>
    </submittedName>
</protein>
<evidence type="ECO:0000313" key="3">
    <source>
        <dbReference type="WBParaSite" id="MCOS_0000953801-mRNA-1"/>
    </source>
</evidence>
<reference evidence="1 2" key="2">
    <citation type="submission" date="2018-10" db="EMBL/GenBank/DDBJ databases">
        <authorList>
            <consortium name="Pathogen Informatics"/>
        </authorList>
    </citation>
    <scope>NUCLEOTIDE SEQUENCE [LARGE SCALE GENOMIC DNA]</scope>
</reference>
<gene>
    <name evidence="1" type="ORF">MCOS_LOCUS9539</name>
</gene>
<accession>A0A158QW90</accession>
<dbReference type="WBParaSite" id="MCOS_0000953801-mRNA-1">
    <property type="protein sequence ID" value="MCOS_0000953801-mRNA-1"/>
    <property type="gene ID" value="MCOS_0000953801"/>
</dbReference>
<dbReference type="AlphaFoldDB" id="A0A158QW90"/>
<dbReference type="EMBL" id="UXSR01005758">
    <property type="protein sequence ID" value="VDD83536.1"/>
    <property type="molecule type" value="Genomic_DNA"/>
</dbReference>
<sequence>MCLPGATDAKLDGFGPIYPPRACPQQSRVARSLIDQLPRVRSCYSFQQYDQSNASGLSMRMVPKTLLWAQLLLTRGEDRTREAHYTADQFFYEVET</sequence>